<dbReference type="Proteomes" id="UP000824782">
    <property type="component" value="Unassembled WGS sequence"/>
</dbReference>
<dbReference type="Gene3D" id="3.40.50.150">
    <property type="entry name" value="Vaccinia Virus protein VP39"/>
    <property type="match status" value="1"/>
</dbReference>
<name>A0AAV6ZRG2_ENGPU</name>
<comment type="caution">
    <text evidence="5">The sequence shown here is derived from an EMBL/GenBank/DDBJ whole genome shotgun (WGS) entry which is preliminary data.</text>
</comment>
<proteinExistence type="inferred from homology"/>
<dbReference type="InterPro" id="IPR029063">
    <property type="entry name" value="SAM-dependent_MTases_sf"/>
</dbReference>
<dbReference type="PROSITE" id="PS51681">
    <property type="entry name" value="SAM_MT_NNMT_PNMT_TEMT"/>
    <property type="match status" value="1"/>
</dbReference>
<dbReference type="Pfam" id="PF01234">
    <property type="entry name" value="NNMT_PNMT_TEMT"/>
    <property type="match status" value="1"/>
</dbReference>
<gene>
    <name evidence="5" type="ORF">GDO81_022351</name>
</gene>
<keyword evidence="3" id="KW-0808">Transferase</keyword>
<keyword evidence="6" id="KW-1185">Reference proteome</keyword>
<accession>A0AAV6ZRG2</accession>
<evidence type="ECO:0000256" key="1">
    <source>
        <dbReference type="ARBA" id="ARBA00007996"/>
    </source>
</evidence>
<sequence>MDSSAHKIYHIHECDSRQMLEHYFSCNQEMVFEEDFLKFPIQNFIKTFKSGDIKGDVLIDISLGSFIHHLYSASEFFKHTIVLKVKDRCIMELKRWVDTRTGAFDWCHAAQLHVDIEGNSDELQHKQCEVRSALQHVVKCDIKKENMTEPIDLPPADCIISAWLLEAISKDKDDYVRNLRKFSKLLKPGGHLILVGSLGATYFKIYKEKFYFLTYDEEFVRGVLVAEGFAIDHCNVCRRTVESDLVDYKYVIFIAAHKEK</sequence>
<dbReference type="PANTHER" id="PTHR10867">
    <property type="entry name" value="NNMT/PNMT/TEMT FAMILY MEMBER"/>
    <property type="match status" value="1"/>
</dbReference>
<evidence type="ECO:0000256" key="4">
    <source>
        <dbReference type="ARBA" id="ARBA00022691"/>
    </source>
</evidence>
<evidence type="ECO:0000256" key="3">
    <source>
        <dbReference type="ARBA" id="ARBA00022679"/>
    </source>
</evidence>
<dbReference type="EMBL" id="WNYA01000231">
    <property type="protein sequence ID" value="KAG8549186.1"/>
    <property type="molecule type" value="Genomic_DNA"/>
</dbReference>
<evidence type="ECO:0000313" key="6">
    <source>
        <dbReference type="Proteomes" id="UP000824782"/>
    </source>
</evidence>
<dbReference type="SUPFAM" id="SSF53335">
    <property type="entry name" value="S-adenosyl-L-methionine-dependent methyltransferases"/>
    <property type="match status" value="1"/>
</dbReference>
<reference evidence="5" key="1">
    <citation type="thesis" date="2020" institute="ProQuest LLC" country="789 East Eisenhower Parkway, Ann Arbor, MI, USA">
        <title>Comparative Genomics and Chromosome Evolution.</title>
        <authorList>
            <person name="Mudd A.B."/>
        </authorList>
    </citation>
    <scope>NUCLEOTIDE SEQUENCE</scope>
    <source>
        <strain evidence="5">237g6f4</strain>
        <tissue evidence="5">Blood</tissue>
    </source>
</reference>
<evidence type="ECO:0008006" key="7">
    <source>
        <dbReference type="Google" id="ProtNLM"/>
    </source>
</evidence>
<comment type="similarity">
    <text evidence="1">Belongs to the class I-like SAM-binding methyltransferase superfamily. NNMT/PNMT/TEMT family.</text>
</comment>
<keyword evidence="4" id="KW-0949">S-adenosyl-L-methionine</keyword>
<dbReference type="GO" id="GO:0005829">
    <property type="term" value="C:cytosol"/>
    <property type="evidence" value="ECO:0007669"/>
    <property type="project" value="TreeGrafter"/>
</dbReference>
<evidence type="ECO:0000256" key="2">
    <source>
        <dbReference type="ARBA" id="ARBA00022603"/>
    </source>
</evidence>
<dbReference type="GO" id="GO:0032259">
    <property type="term" value="P:methylation"/>
    <property type="evidence" value="ECO:0007669"/>
    <property type="project" value="UniProtKB-KW"/>
</dbReference>
<evidence type="ECO:0000313" key="5">
    <source>
        <dbReference type="EMBL" id="KAG8549186.1"/>
    </source>
</evidence>
<protein>
    <recommendedName>
        <fullName evidence="7">Nicotinamide N-methyltransferase</fullName>
    </recommendedName>
</protein>
<dbReference type="GO" id="GO:0008170">
    <property type="term" value="F:N-methyltransferase activity"/>
    <property type="evidence" value="ECO:0007669"/>
    <property type="project" value="TreeGrafter"/>
</dbReference>
<keyword evidence="2" id="KW-0489">Methyltransferase</keyword>
<dbReference type="AlphaFoldDB" id="A0AAV6ZRG2"/>
<organism evidence="5 6">
    <name type="scientific">Engystomops pustulosus</name>
    <name type="common">Tungara frog</name>
    <name type="synonym">Physalaemus pustulosus</name>
    <dbReference type="NCBI Taxonomy" id="76066"/>
    <lineage>
        <taxon>Eukaryota</taxon>
        <taxon>Metazoa</taxon>
        <taxon>Chordata</taxon>
        <taxon>Craniata</taxon>
        <taxon>Vertebrata</taxon>
        <taxon>Euteleostomi</taxon>
        <taxon>Amphibia</taxon>
        <taxon>Batrachia</taxon>
        <taxon>Anura</taxon>
        <taxon>Neobatrachia</taxon>
        <taxon>Hyloidea</taxon>
        <taxon>Leptodactylidae</taxon>
        <taxon>Leiuperinae</taxon>
        <taxon>Engystomops</taxon>
    </lineage>
</organism>
<dbReference type="InterPro" id="IPR000940">
    <property type="entry name" value="NNMT_TEMT_trans"/>
</dbReference>
<dbReference type="PANTHER" id="PTHR10867:SF44">
    <property type="entry name" value="NICOTINAMIDE N-METHYLTRANSFERASE ISOFORM X2"/>
    <property type="match status" value="1"/>
</dbReference>